<dbReference type="GO" id="GO:0005576">
    <property type="term" value="C:extracellular region"/>
    <property type="evidence" value="ECO:0007669"/>
    <property type="project" value="UniProtKB-SubCell"/>
</dbReference>
<dbReference type="PANTHER" id="PTHR40088">
    <property type="entry name" value="PECTATE LYASE (EUROFUNG)"/>
    <property type="match status" value="1"/>
</dbReference>
<proteinExistence type="predicted"/>
<dbReference type="AlphaFoldDB" id="A0A1H9H161"/>
<reference evidence="6 7" key="1">
    <citation type="submission" date="2016-10" db="EMBL/GenBank/DDBJ databases">
        <authorList>
            <person name="de Groot N.N."/>
        </authorList>
    </citation>
    <scope>NUCLEOTIDE SEQUENCE [LARGE SCALE GENOMIC DNA]</scope>
    <source>
        <strain evidence="6 7">B25</strain>
    </source>
</reference>
<dbReference type="EMBL" id="FOFU01000006">
    <property type="protein sequence ID" value="SEQ55977.1"/>
    <property type="molecule type" value="Genomic_DNA"/>
</dbReference>
<dbReference type="Pfam" id="PF13229">
    <property type="entry name" value="Beta_helix"/>
    <property type="match status" value="1"/>
</dbReference>
<name>A0A1H9H161_9SPIR</name>
<dbReference type="Gene3D" id="2.160.20.10">
    <property type="entry name" value="Single-stranded right-handed beta-helix, Pectin lyase-like"/>
    <property type="match status" value="1"/>
</dbReference>
<dbReference type="Proteomes" id="UP000182360">
    <property type="component" value="Unassembled WGS sequence"/>
</dbReference>
<keyword evidence="3" id="KW-0732">Signal</keyword>
<keyword evidence="2" id="KW-0964">Secreted</keyword>
<dbReference type="RefSeq" id="WP_074643954.1">
    <property type="nucleotide sequence ID" value="NZ_FOFU01000006.1"/>
</dbReference>
<evidence type="ECO:0000259" key="5">
    <source>
        <dbReference type="Pfam" id="PF21258"/>
    </source>
</evidence>
<evidence type="ECO:0000259" key="4">
    <source>
        <dbReference type="Pfam" id="PF13229"/>
    </source>
</evidence>
<evidence type="ECO:0000313" key="7">
    <source>
        <dbReference type="Proteomes" id="UP000182360"/>
    </source>
</evidence>
<dbReference type="InterPro" id="IPR049169">
    <property type="entry name" value="Glyco_hydro_120_ins"/>
</dbReference>
<dbReference type="InterPro" id="IPR013780">
    <property type="entry name" value="Glyco_hydro_b"/>
</dbReference>
<accession>A0A1H9H161</accession>
<evidence type="ECO:0000256" key="1">
    <source>
        <dbReference type="ARBA" id="ARBA00004613"/>
    </source>
</evidence>
<dbReference type="Gene3D" id="2.60.40.1180">
    <property type="entry name" value="Golgi alpha-mannosidase II"/>
    <property type="match status" value="1"/>
</dbReference>
<dbReference type="GO" id="GO:0016837">
    <property type="term" value="F:carbon-oxygen lyase activity, acting on polysaccharides"/>
    <property type="evidence" value="ECO:0007669"/>
    <property type="project" value="TreeGrafter"/>
</dbReference>
<evidence type="ECO:0000256" key="3">
    <source>
        <dbReference type="ARBA" id="ARBA00022729"/>
    </source>
</evidence>
<feature type="domain" description="Right handed beta helix" evidence="4">
    <location>
        <begin position="297"/>
        <end position="388"/>
    </location>
</feature>
<dbReference type="InterPro" id="IPR012334">
    <property type="entry name" value="Pectin_lyas_fold"/>
</dbReference>
<organism evidence="6 7">
    <name type="scientific">Treponema bryantii</name>
    <dbReference type="NCBI Taxonomy" id="163"/>
    <lineage>
        <taxon>Bacteria</taxon>
        <taxon>Pseudomonadati</taxon>
        <taxon>Spirochaetota</taxon>
        <taxon>Spirochaetia</taxon>
        <taxon>Spirochaetales</taxon>
        <taxon>Treponemataceae</taxon>
        <taxon>Treponema</taxon>
    </lineage>
</organism>
<dbReference type="InterPro" id="IPR011050">
    <property type="entry name" value="Pectin_lyase_fold/virulence"/>
</dbReference>
<gene>
    <name evidence="6" type="ORF">SAMN04487977_1062</name>
</gene>
<protein>
    <submittedName>
        <fullName evidence="6">Right handed beta helix region</fullName>
    </submittedName>
</protein>
<dbReference type="OrthoDB" id="9765222at2"/>
<comment type="subcellular location">
    <subcellularLocation>
        <location evidence="1">Secreted</location>
    </subcellularLocation>
</comment>
<evidence type="ECO:0000256" key="2">
    <source>
        <dbReference type="ARBA" id="ARBA00022525"/>
    </source>
</evidence>
<sequence>MKYYVDCRTAAGGDGSENKPFNKIQQAADIAVAGDEVIVAPGIYREYVDPKNAGEEGKPIVYRSAKPREAHITGAEVLSGWTKVDGTVYTARVSNKIFGDYNPYTTLVSGDWFIAYFIAHTGDVYLNGKSMYEVQSLDEVKKAEPSDSAWDTEFSRYKWYAEQDTSKDETVFYVNFLGRDPSKDNIEISVRRNGFYPSKEGVGYITLNGFVVSQAATQWAPPTAYQEGMVGPHWSKGWIIEDCEIYESKCSGISLGKYLQPENDNKWLKTKYKDGTQTERDCICQAQVEGWSKERIGSHIIRNCEIHDCGQTGIVGHLGGVFSLIENNHIHHINNKQNLAGAEIGGIKMHAAIDCIYRRNHIHHCTRGIWLDWQAQGTRVTQNFFHDNIPPQHPGKEIKAEVAEDLFIEVSHGPTLVDNNIFLSPRALKLATQGVAVIHNILAGSFTAVGRGCNNGAPNRPSPRYTPYHMKHRTEVAGFMTILHGDCKFYNNIFIQKPICDEFKARMVANEKNDWDDSNFVVGTVPYNNYPTFDEWKAQFEGYCGMGSETTDRYYSELPVWAGGNLYFNGAKPMSKEADAYVNSENNVEIDCEEKDGKIYLKTNLYELVSTGKVPADAMSCKLMHTEDIAPAFEPEQNYENPDGSPIIFNIDFFGKKRGEKPVAGPFADKDEIKDSLF</sequence>
<dbReference type="SUPFAM" id="SSF51126">
    <property type="entry name" value="Pectin lyase-like"/>
    <property type="match status" value="1"/>
</dbReference>
<dbReference type="PANTHER" id="PTHR40088:SF2">
    <property type="entry name" value="SECRETED SUGAR HYDROLASE"/>
    <property type="match status" value="1"/>
</dbReference>
<evidence type="ECO:0000313" key="6">
    <source>
        <dbReference type="EMBL" id="SEQ55977.1"/>
    </source>
</evidence>
<keyword evidence="7" id="KW-1185">Reference proteome</keyword>
<dbReference type="STRING" id="163.SAMN04487775_101215"/>
<dbReference type="InterPro" id="IPR039448">
    <property type="entry name" value="Beta_helix"/>
</dbReference>
<dbReference type="InterPro" id="IPR052052">
    <property type="entry name" value="Polysaccharide_Lyase_9"/>
</dbReference>
<feature type="domain" description="Glycoside hydrolase 120 insertion" evidence="5">
    <location>
        <begin position="79"/>
        <end position="188"/>
    </location>
</feature>
<dbReference type="Pfam" id="PF21258">
    <property type="entry name" value="Glyco_hydro_120_ins"/>
    <property type="match status" value="1"/>
</dbReference>